<dbReference type="Proteomes" id="UP000307749">
    <property type="component" value="Unassembled WGS sequence"/>
</dbReference>
<dbReference type="SUPFAM" id="SSF159127">
    <property type="entry name" value="HupF/HypC-like"/>
    <property type="match status" value="1"/>
</dbReference>
<evidence type="ECO:0000313" key="2">
    <source>
        <dbReference type="EMBL" id="THD08107.1"/>
    </source>
</evidence>
<dbReference type="RefSeq" id="WP_081127763.1">
    <property type="nucleotide sequence ID" value="NZ_DAHXOC010000016.1"/>
</dbReference>
<reference evidence="2 3" key="1">
    <citation type="submission" date="2017-02" db="EMBL/GenBank/DDBJ databases">
        <title>Whole genome sequencing of Metallibacterium scheffleri DSM 24874 (T).</title>
        <authorList>
            <person name="Kumar S."/>
            <person name="Patil P."/>
            <person name="Patil P.B."/>
        </authorList>
    </citation>
    <scope>NUCLEOTIDE SEQUENCE [LARGE SCALE GENOMIC DNA]</scope>
    <source>
        <strain evidence="2 3">DSM 24874</strain>
    </source>
</reference>
<comment type="similarity">
    <text evidence="1">Belongs to the HupF/HypC family.</text>
</comment>
<dbReference type="PRINTS" id="PR00445">
    <property type="entry name" value="HUPFHYPC"/>
</dbReference>
<dbReference type="PROSITE" id="PS01097">
    <property type="entry name" value="HUPF_HYPC"/>
    <property type="match status" value="1"/>
</dbReference>
<dbReference type="AlphaFoldDB" id="A0A4S3KHC9"/>
<comment type="caution">
    <text evidence="2">The sequence shown here is derived from an EMBL/GenBank/DDBJ whole genome shotgun (WGS) entry which is preliminary data.</text>
</comment>
<dbReference type="NCBIfam" id="TIGR00074">
    <property type="entry name" value="hypC_hupF"/>
    <property type="match status" value="1"/>
</dbReference>
<organism evidence="2 3">
    <name type="scientific">Metallibacterium scheffleri</name>
    <dbReference type="NCBI Taxonomy" id="993689"/>
    <lineage>
        <taxon>Bacteria</taxon>
        <taxon>Pseudomonadati</taxon>
        <taxon>Pseudomonadota</taxon>
        <taxon>Gammaproteobacteria</taxon>
        <taxon>Lysobacterales</taxon>
        <taxon>Rhodanobacteraceae</taxon>
        <taxon>Metallibacterium</taxon>
    </lineage>
</organism>
<accession>A0A4S3KHC9</accession>
<dbReference type="InterPro" id="IPR001109">
    <property type="entry name" value="Hydrogenase_HupF/HypC"/>
</dbReference>
<dbReference type="OrthoDB" id="9806017at2"/>
<dbReference type="Gene3D" id="2.30.30.140">
    <property type="match status" value="1"/>
</dbReference>
<dbReference type="EMBL" id="MWQO01000052">
    <property type="protein sequence ID" value="THD08107.1"/>
    <property type="molecule type" value="Genomic_DNA"/>
</dbReference>
<evidence type="ECO:0000313" key="3">
    <source>
        <dbReference type="Proteomes" id="UP000307749"/>
    </source>
</evidence>
<proteinExistence type="inferred from homology"/>
<dbReference type="STRING" id="993689.GCA_002077135_02244"/>
<evidence type="ECO:0000256" key="1">
    <source>
        <dbReference type="ARBA" id="ARBA00006018"/>
    </source>
</evidence>
<sequence>MCLALPARVVELTGNDQAVIELGGIRKTISLALVDGIAPGDYVIVHVGYALTRLDPAQAEATLAMMAAGPIAETVP</sequence>
<keyword evidence="3" id="KW-1185">Reference proteome</keyword>
<dbReference type="Pfam" id="PF01455">
    <property type="entry name" value="HupF_HypC"/>
    <property type="match status" value="1"/>
</dbReference>
<dbReference type="InterPro" id="IPR019812">
    <property type="entry name" value="Hydgase_assmbl_chp_CS"/>
</dbReference>
<gene>
    <name evidence="2" type="ORF">B1806_13675</name>
</gene>
<dbReference type="GO" id="GO:0005506">
    <property type="term" value="F:iron ion binding"/>
    <property type="evidence" value="ECO:0007669"/>
    <property type="project" value="TreeGrafter"/>
</dbReference>
<dbReference type="PANTHER" id="PTHR35177">
    <property type="entry name" value="HYDROGENASE MATURATION FACTOR HYBG"/>
    <property type="match status" value="1"/>
</dbReference>
<dbReference type="GO" id="GO:0051604">
    <property type="term" value="P:protein maturation"/>
    <property type="evidence" value="ECO:0007669"/>
    <property type="project" value="TreeGrafter"/>
</dbReference>
<dbReference type="GO" id="GO:1902670">
    <property type="term" value="F:carbon dioxide binding"/>
    <property type="evidence" value="ECO:0007669"/>
    <property type="project" value="TreeGrafter"/>
</dbReference>
<name>A0A4S3KHC9_9GAMM</name>
<dbReference type="PANTHER" id="PTHR35177:SF2">
    <property type="entry name" value="HYDROGENASE MATURATION FACTOR HYBG"/>
    <property type="match status" value="1"/>
</dbReference>
<protein>
    <submittedName>
        <fullName evidence="2">Hydrogenase assembly protein HupF</fullName>
    </submittedName>
</protein>